<protein>
    <recommendedName>
        <fullName evidence="3">Retrotransposon Copia-like N-terminal domain-containing protein</fullName>
    </recommendedName>
</protein>
<evidence type="ECO:0000313" key="2">
    <source>
        <dbReference type="Proteomes" id="UP000076858"/>
    </source>
</evidence>
<gene>
    <name evidence="1" type="ORF">APZ42_004517</name>
</gene>
<dbReference type="AlphaFoldDB" id="A0A162CUZ4"/>
<dbReference type="Proteomes" id="UP000076858">
    <property type="component" value="Unassembled WGS sequence"/>
</dbReference>
<evidence type="ECO:0008006" key="3">
    <source>
        <dbReference type="Google" id="ProtNLM"/>
    </source>
</evidence>
<proteinExistence type="predicted"/>
<organism evidence="1 2">
    <name type="scientific">Daphnia magna</name>
    <dbReference type="NCBI Taxonomy" id="35525"/>
    <lineage>
        <taxon>Eukaryota</taxon>
        <taxon>Metazoa</taxon>
        <taxon>Ecdysozoa</taxon>
        <taxon>Arthropoda</taxon>
        <taxon>Crustacea</taxon>
        <taxon>Branchiopoda</taxon>
        <taxon>Diplostraca</taxon>
        <taxon>Cladocera</taxon>
        <taxon>Anomopoda</taxon>
        <taxon>Daphniidae</taxon>
        <taxon>Daphnia</taxon>
    </lineage>
</organism>
<reference evidence="1 2" key="1">
    <citation type="submission" date="2016-03" db="EMBL/GenBank/DDBJ databases">
        <title>EvidentialGene: Evidence-directed Construction of Genes on Genomes.</title>
        <authorList>
            <person name="Gilbert D.G."/>
            <person name="Choi J.-H."/>
            <person name="Mockaitis K."/>
            <person name="Colbourne J."/>
            <person name="Pfrender M."/>
        </authorList>
    </citation>
    <scope>NUCLEOTIDE SEQUENCE [LARGE SCALE GENOMIC DNA]</scope>
    <source>
        <strain evidence="1 2">Xinb3</strain>
        <tissue evidence="1">Complete organism</tissue>
    </source>
</reference>
<comment type="caution">
    <text evidence="1">The sequence shown here is derived from an EMBL/GenBank/DDBJ whole genome shotgun (WGS) entry which is preliminary data.</text>
</comment>
<sequence>MANNTAKDVGHISKFDGSNFPSWKYGVWMLLEKNRLISVVDGSETLPEQRASQEFFFLLVHAKCLQGSIVIVMNLSREN</sequence>
<accession>A0A162CUZ4</accession>
<name>A0A162CUZ4_9CRUS</name>
<keyword evidence="2" id="KW-1185">Reference proteome</keyword>
<evidence type="ECO:0000313" key="1">
    <source>
        <dbReference type="EMBL" id="KZR99563.1"/>
    </source>
</evidence>
<dbReference type="EMBL" id="LRGB01013289">
    <property type="protein sequence ID" value="KZR99563.1"/>
    <property type="molecule type" value="Genomic_DNA"/>
</dbReference>